<dbReference type="Gene3D" id="1.25.40.20">
    <property type="entry name" value="Ankyrin repeat-containing domain"/>
    <property type="match status" value="1"/>
</dbReference>
<dbReference type="PANTHER" id="PTHR24121">
    <property type="entry name" value="NO MECHANORECEPTOR POTENTIAL C, ISOFORM D-RELATED"/>
    <property type="match status" value="1"/>
</dbReference>
<evidence type="ECO:0000313" key="2">
    <source>
        <dbReference type="Proteomes" id="UP001157418"/>
    </source>
</evidence>
<protein>
    <submittedName>
        <fullName evidence="1">Uncharacterized protein</fullName>
    </submittedName>
</protein>
<dbReference type="Proteomes" id="UP001157418">
    <property type="component" value="Unassembled WGS sequence"/>
</dbReference>
<gene>
    <name evidence="1" type="ORF">LVIROSA_LOCUS16614</name>
</gene>
<dbReference type="InterPro" id="IPR002110">
    <property type="entry name" value="Ankyrin_rpt"/>
</dbReference>
<dbReference type="SUPFAM" id="SSF48403">
    <property type="entry name" value="Ankyrin repeat"/>
    <property type="match status" value="1"/>
</dbReference>
<dbReference type="PANTHER" id="PTHR24121:SF31">
    <property type="entry name" value="ANKYRIN REPEAT-CONTAINING PROTEIN"/>
    <property type="match status" value="1"/>
</dbReference>
<keyword evidence="2" id="KW-1185">Reference proteome</keyword>
<dbReference type="AlphaFoldDB" id="A0AAU9N660"/>
<dbReference type="Pfam" id="PF12796">
    <property type="entry name" value="Ank_2"/>
    <property type="match status" value="1"/>
</dbReference>
<reference evidence="1 2" key="1">
    <citation type="submission" date="2022-01" db="EMBL/GenBank/DDBJ databases">
        <authorList>
            <person name="Xiong W."/>
            <person name="Schranz E."/>
        </authorList>
    </citation>
    <scope>NUCLEOTIDE SEQUENCE [LARGE SCALE GENOMIC DNA]</scope>
</reference>
<name>A0AAU9N660_9ASTR</name>
<dbReference type="EMBL" id="CAKMRJ010003099">
    <property type="protein sequence ID" value="CAH1429780.1"/>
    <property type="molecule type" value="Genomic_DNA"/>
</dbReference>
<dbReference type="SMART" id="SM00248">
    <property type="entry name" value="ANK"/>
    <property type="match status" value="2"/>
</dbReference>
<comment type="caution">
    <text evidence="1">The sequence shown here is derived from an EMBL/GenBank/DDBJ whole genome shotgun (WGS) entry which is preliminary data.</text>
</comment>
<organism evidence="1 2">
    <name type="scientific">Lactuca virosa</name>
    <dbReference type="NCBI Taxonomy" id="75947"/>
    <lineage>
        <taxon>Eukaryota</taxon>
        <taxon>Viridiplantae</taxon>
        <taxon>Streptophyta</taxon>
        <taxon>Embryophyta</taxon>
        <taxon>Tracheophyta</taxon>
        <taxon>Spermatophyta</taxon>
        <taxon>Magnoliopsida</taxon>
        <taxon>eudicotyledons</taxon>
        <taxon>Gunneridae</taxon>
        <taxon>Pentapetalae</taxon>
        <taxon>asterids</taxon>
        <taxon>campanulids</taxon>
        <taxon>Asterales</taxon>
        <taxon>Asteraceae</taxon>
        <taxon>Cichorioideae</taxon>
        <taxon>Cichorieae</taxon>
        <taxon>Lactucinae</taxon>
        <taxon>Lactuca</taxon>
    </lineage>
</organism>
<evidence type="ECO:0000313" key="1">
    <source>
        <dbReference type="EMBL" id="CAH1429780.1"/>
    </source>
</evidence>
<dbReference type="InterPro" id="IPR036770">
    <property type="entry name" value="Ankyrin_rpt-contain_sf"/>
</dbReference>
<accession>A0AAU9N660</accession>
<proteinExistence type="predicted"/>
<sequence length="126" mass="13339">MKKLVERIIEVGAADKLFASPYGANNPLHYAAKVGNTTAARLLVAQNPSMTRLPNGSGNTPLKLAAWHGNKKTLQYLLTVTPDLPPPGAEEGTGPYTGLAGGDLITLTIMAGFYDVALKIIDMHPN</sequence>